<evidence type="ECO:0000313" key="3">
    <source>
        <dbReference type="Proteomes" id="UP000663832"/>
    </source>
</evidence>
<accession>A0A815G5K3</accession>
<dbReference type="EMBL" id="CAJNOM010000022">
    <property type="protein sequence ID" value="CAF0827860.1"/>
    <property type="molecule type" value="Genomic_DNA"/>
</dbReference>
<evidence type="ECO:0000313" key="2">
    <source>
        <dbReference type="EMBL" id="CAF1334684.1"/>
    </source>
</evidence>
<sequence length="130" mass="14851">MSSLLTNKDYLITSRLLSCFSPSYGGGNARLKLIQTLDNSMSICTSISSRIQYQLKYRHLVLCLLSIAVQKQTSIYHDGGLYFSIIFCSFLIQSQDILSNKKLTLFQSYLDLIDQMNIPKEIITFDSIYQ</sequence>
<reference evidence="2" key="1">
    <citation type="submission" date="2021-02" db="EMBL/GenBank/DDBJ databases">
        <authorList>
            <person name="Nowell W R."/>
        </authorList>
    </citation>
    <scope>NUCLEOTIDE SEQUENCE</scope>
</reference>
<keyword evidence="3" id="KW-1185">Reference proteome</keyword>
<gene>
    <name evidence="2" type="ORF">BJG266_LOCUS34073</name>
    <name evidence="1" type="ORF">QVE165_LOCUS5620</name>
</gene>
<name>A0A815G5K3_9BILA</name>
<protein>
    <submittedName>
        <fullName evidence="2">Uncharacterized protein</fullName>
    </submittedName>
</protein>
<comment type="caution">
    <text evidence="2">The sequence shown here is derived from an EMBL/GenBank/DDBJ whole genome shotgun (WGS) entry which is preliminary data.</text>
</comment>
<dbReference type="OrthoDB" id="10474031at2759"/>
<organism evidence="2 4">
    <name type="scientific">Adineta steineri</name>
    <dbReference type="NCBI Taxonomy" id="433720"/>
    <lineage>
        <taxon>Eukaryota</taxon>
        <taxon>Metazoa</taxon>
        <taxon>Spiralia</taxon>
        <taxon>Gnathifera</taxon>
        <taxon>Rotifera</taxon>
        <taxon>Eurotatoria</taxon>
        <taxon>Bdelloidea</taxon>
        <taxon>Adinetida</taxon>
        <taxon>Adinetidae</taxon>
        <taxon>Adineta</taxon>
    </lineage>
</organism>
<dbReference type="Proteomes" id="UP000663832">
    <property type="component" value="Unassembled WGS sequence"/>
</dbReference>
<evidence type="ECO:0000313" key="4">
    <source>
        <dbReference type="Proteomes" id="UP000663877"/>
    </source>
</evidence>
<dbReference type="AlphaFoldDB" id="A0A815G5K3"/>
<dbReference type="Proteomes" id="UP000663877">
    <property type="component" value="Unassembled WGS sequence"/>
</dbReference>
<dbReference type="EMBL" id="CAJNOI010000716">
    <property type="protein sequence ID" value="CAF1334684.1"/>
    <property type="molecule type" value="Genomic_DNA"/>
</dbReference>
<evidence type="ECO:0000313" key="1">
    <source>
        <dbReference type="EMBL" id="CAF0827860.1"/>
    </source>
</evidence>
<proteinExistence type="predicted"/>